<evidence type="ECO:0000256" key="8">
    <source>
        <dbReference type="RuleBase" id="RU362116"/>
    </source>
</evidence>
<accession>A0ABY7TP67</accession>
<keyword evidence="4 8" id="KW-0975">Bacterial flagellum</keyword>
<dbReference type="RefSeq" id="WP_273688045.1">
    <property type="nucleotide sequence ID" value="NZ_CP117411.1"/>
</dbReference>
<evidence type="ECO:0000259" key="10">
    <source>
        <dbReference type="Pfam" id="PF06429"/>
    </source>
</evidence>
<dbReference type="NCBIfam" id="TIGR03506">
    <property type="entry name" value="FlgEFG_subfam"/>
    <property type="match status" value="2"/>
</dbReference>
<dbReference type="InterPro" id="IPR053967">
    <property type="entry name" value="LlgE_F_G-like_D1"/>
</dbReference>
<dbReference type="InterPro" id="IPR037925">
    <property type="entry name" value="FlgE/F/G-like"/>
</dbReference>
<dbReference type="Pfam" id="PF22692">
    <property type="entry name" value="LlgE_F_G_D1"/>
    <property type="match status" value="1"/>
</dbReference>
<keyword evidence="12" id="KW-0969">Cilium</keyword>
<sequence length="263" mass="27152">MTTAALQVARTGLDAQNERMRVIANNLANVNTTGFKKDRAQFETLAYQNIVSAGAASAGDQKFATGHALGTGVQIGATAKIDSQGSLNTTGNSLDMAISGAGFFQVTQPDGRTAYTRDGNFNLSAEGQIVTSDGMPLSPAIQVPQGATSITIGADGTVTAQLAGQTEVSELGKIETATFVNVAGLQSLGNNLMQETPASGAPQVGAAGTEGRGTIQQGSLEASNVNIVEELVDMIETQRAYEVNSKMISSTNDMLQYANQNLG</sequence>
<feature type="domain" description="Flagellar basal body rod protein N-terminal" evidence="9">
    <location>
        <begin position="6"/>
        <end position="36"/>
    </location>
</feature>
<comment type="similarity">
    <text evidence="2 8">Belongs to the flagella basal body rod proteins family.</text>
</comment>
<comment type="subcellular location">
    <subcellularLocation>
        <location evidence="1 8">Bacterial flagellum basal body</location>
    </subcellularLocation>
</comment>
<comment type="subunit">
    <text evidence="5 8">The basal body constitutes a major portion of the flagellar organelle and consists of four rings (L,P,S, and M) mounted on a central rod. The rod consists of about 26 subunits of FlgG in the distal portion, and FlgB, FlgC and FlgF are thought to build up the proximal portion of the rod with about 6 subunits each.</text>
</comment>
<organism evidence="12 13">
    <name type="scientific">Sphingomonas naphthae</name>
    <dbReference type="NCBI Taxonomy" id="1813468"/>
    <lineage>
        <taxon>Bacteria</taxon>
        <taxon>Pseudomonadati</taxon>
        <taxon>Pseudomonadota</taxon>
        <taxon>Alphaproteobacteria</taxon>
        <taxon>Sphingomonadales</taxon>
        <taxon>Sphingomonadaceae</taxon>
        <taxon>Sphingomonas</taxon>
    </lineage>
</organism>
<dbReference type="InterPro" id="IPR010930">
    <property type="entry name" value="Flg_bb/hook_C_dom"/>
</dbReference>
<feature type="domain" description="Flagellar hook protein FlgE/F/G-like D1" evidence="11">
    <location>
        <begin position="97"/>
        <end position="160"/>
    </location>
</feature>
<evidence type="ECO:0000256" key="1">
    <source>
        <dbReference type="ARBA" id="ARBA00004117"/>
    </source>
</evidence>
<keyword evidence="13" id="KW-1185">Reference proteome</keyword>
<evidence type="ECO:0000256" key="2">
    <source>
        <dbReference type="ARBA" id="ARBA00009677"/>
    </source>
</evidence>
<evidence type="ECO:0000259" key="9">
    <source>
        <dbReference type="Pfam" id="PF00460"/>
    </source>
</evidence>
<evidence type="ECO:0000256" key="7">
    <source>
        <dbReference type="NCBIfam" id="TIGR02488"/>
    </source>
</evidence>
<dbReference type="InterPro" id="IPR020013">
    <property type="entry name" value="Flagellar_FlgE/F/G"/>
</dbReference>
<dbReference type="Pfam" id="PF06429">
    <property type="entry name" value="Flg_bbr_C"/>
    <property type="match status" value="1"/>
</dbReference>
<evidence type="ECO:0000313" key="13">
    <source>
        <dbReference type="Proteomes" id="UP001220395"/>
    </source>
</evidence>
<dbReference type="PROSITE" id="PS00588">
    <property type="entry name" value="FLAGELLA_BB_ROD"/>
    <property type="match status" value="1"/>
</dbReference>
<evidence type="ECO:0000256" key="5">
    <source>
        <dbReference type="ARBA" id="ARBA00025933"/>
    </source>
</evidence>
<evidence type="ECO:0000256" key="3">
    <source>
        <dbReference type="ARBA" id="ARBA00017948"/>
    </source>
</evidence>
<reference evidence="12 13" key="1">
    <citation type="submission" date="2023-02" db="EMBL/GenBank/DDBJ databases">
        <title>Genome sequence of Sphingomonas naphthae.</title>
        <authorList>
            <person name="Kim S."/>
            <person name="Heo J."/>
            <person name="Kwon S.-W."/>
        </authorList>
    </citation>
    <scope>NUCLEOTIDE SEQUENCE [LARGE SCALE GENOMIC DNA]</scope>
    <source>
        <strain evidence="12 13">KACC 18716</strain>
    </source>
</reference>
<proteinExistence type="inferred from homology"/>
<dbReference type="SUPFAM" id="SSF117143">
    <property type="entry name" value="Flagellar hook protein flgE"/>
    <property type="match status" value="1"/>
</dbReference>
<keyword evidence="12" id="KW-0282">Flagellum</keyword>
<feature type="domain" description="Flagellar basal-body/hook protein C-terminal" evidence="10">
    <location>
        <begin position="216"/>
        <end position="260"/>
    </location>
</feature>
<dbReference type="EMBL" id="CP117411">
    <property type="protein sequence ID" value="WCT73644.1"/>
    <property type="molecule type" value="Genomic_DNA"/>
</dbReference>
<dbReference type="InterPro" id="IPR019776">
    <property type="entry name" value="Flagellar_basal_body_rod_CS"/>
</dbReference>
<dbReference type="PANTHER" id="PTHR30435">
    <property type="entry name" value="FLAGELLAR PROTEIN"/>
    <property type="match status" value="1"/>
</dbReference>
<dbReference type="InterPro" id="IPR012834">
    <property type="entry name" value="FlgG_G_neg"/>
</dbReference>
<name>A0ABY7TP67_9SPHN</name>
<gene>
    <name evidence="12" type="primary">flgG</name>
    <name evidence="12" type="ORF">PQ455_18870</name>
</gene>
<evidence type="ECO:0000259" key="11">
    <source>
        <dbReference type="Pfam" id="PF22692"/>
    </source>
</evidence>
<dbReference type="InterPro" id="IPR001444">
    <property type="entry name" value="Flag_bb_rod_N"/>
</dbReference>
<evidence type="ECO:0000313" key="12">
    <source>
        <dbReference type="EMBL" id="WCT73644.1"/>
    </source>
</evidence>
<evidence type="ECO:0000256" key="6">
    <source>
        <dbReference type="ARBA" id="ARBA00032912"/>
    </source>
</evidence>
<evidence type="ECO:0000256" key="4">
    <source>
        <dbReference type="ARBA" id="ARBA00023143"/>
    </source>
</evidence>
<dbReference type="Pfam" id="PF00460">
    <property type="entry name" value="Flg_bb_rod"/>
    <property type="match status" value="1"/>
</dbReference>
<dbReference type="NCBIfam" id="TIGR02488">
    <property type="entry name" value="flgG_G_neg"/>
    <property type="match status" value="1"/>
</dbReference>
<keyword evidence="12" id="KW-0966">Cell projection</keyword>
<dbReference type="Proteomes" id="UP001220395">
    <property type="component" value="Chromosome"/>
</dbReference>
<dbReference type="PANTHER" id="PTHR30435:SF19">
    <property type="entry name" value="FLAGELLAR BASAL-BODY ROD PROTEIN FLGG"/>
    <property type="match status" value="1"/>
</dbReference>
<protein>
    <recommendedName>
        <fullName evidence="3 7">Flagellar basal-body rod protein FlgG</fullName>
    </recommendedName>
    <alternativeName>
        <fullName evidence="6 8">Distal rod protein</fullName>
    </alternativeName>
</protein>